<protein>
    <submittedName>
        <fullName evidence="2">Membrane protein</fullName>
    </submittedName>
</protein>
<dbReference type="EMBL" id="BMDP01000003">
    <property type="protein sequence ID" value="GGI55071.1"/>
    <property type="molecule type" value="Genomic_DNA"/>
</dbReference>
<gene>
    <name evidence="2" type="ORF">GCM10011430_22450</name>
</gene>
<comment type="caution">
    <text evidence="2">The sequence shown here is derived from an EMBL/GenBank/DDBJ whole genome shotgun (WGS) entry which is preliminary data.</text>
</comment>
<dbReference type="PANTHER" id="PTHR40115:SF1">
    <property type="entry name" value="INNER MEMBRANE PROTEIN WITH PEPSY TM HELIX"/>
    <property type="match status" value="1"/>
</dbReference>
<keyword evidence="1" id="KW-1133">Transmembrane helix</keyword>
<name>A0A8J3B0Y4_9BURK</name>
<keyword evidence="1" id="KW-0472">Membrane</keyword>
<feature type="transmembrane region" description="Helical" evidence="1">
    <location>
        <begin position="193"/>
        <end position="211"/>
    </location>
</feature>
<feature type="transmembrane region" description="Helical" evidence="1">
    <location>
        <begin position="159"/>
        <end position="181"/>
    </location>
</feature>
<reference evidence="2" key="2">
    <citation type="submission" date="2020-09" db="EMBL/GenBank/DDBJ databases">
        <authorList>
            <person name="Sun Q."/>
            <person name="Sedlacek I."/>
        </authorList>
    </citation>
    <scope>NUCLEOTIDE SEQUENCE</scope>
    <source>
        <strain evidence="2">CCM 7664</strain>
    </source>
</reference>
<organism evidence="2 3">
    <name type="scientific">Oxalicibacterium solurbis</name>
    <dbReference type="NCBI Taxonomy" id="69280"/>
    <lineage>
        <taxon>Bacteria</taxon>
        <taxon>Pseudomonadati</taxon>
        <taxon>Pseudomonadota</taxon>
        <taxon>Betaproteobacteria</taxon>
        <taxon>Burkholderiales</taxon>
        <taxon>Oxalobacteraceae</taxon>
        <taxon>Oxalicibacterium</taxon>
    </lineage>
</organism>
<dbReference type="RefSeq" id="WP_188421769.1">
    <property type="nucleotide sequence ID" value="NZ_BMDP01000003.1"/>
</dbReference>
<dbReference type="Proteomes" id="UP000627205">
    <property type="component" value="Unassembled WGS sequence"/>
</dbReference>
<dbReference type="AlphaFoldDB" id="A0A8J3B0Y4"/>
<proteinExistence type="predicted"/>
<evidence type="ECO:0000256" key="1">
    <source>
        <dbReference type="SAM" id="Phobius"/>
    </source>
</evidence>
<feature type="transmembrane region" description="Helical" evidence="1">
    <location>
        <begin position="21"/>
        <end position="41"/>
    </location>
</feature>
<reference evidence="2" key="1">
    <citation type="journal article" date="2014" name="Int. J. Syst. Evol. Microbiol.">
        <title>Complete genome sequence of Corynebacterium casei LMG S-19264T (=DSM 44701T), isolated from a smear-ripened cheese.</title>
        <authorList>
            <consortium name="US DOE Joint Genome Institute (JGI-PGF)"/>
            <person name="Walter F."/>
            <person name="Albersmeier A."/>
            <person name="Kalinowski J."/>
            <person name="Ruckert C."/>
        </authorList>
    </citation>
    <scope>NUCLEOTIDE SEQUENCE</scope>
    <source>
        <strain evidence="2">CCM 7664</strain>
    </source>
</reference>
<keyword evidence="1" id="KW-0812">Transmembrane</keyword>
<evidence type="ECO:0000313" key="3">
    <source>
        <dbReference type="Proteomes" id="UP000627205"/>
    </source>
</evidence>
<dbReference type="PANTHER" id="PTHR40115">
    <property type="entry name" value="INNER MEMBRANE PROTEIN WITH PEPSY TM HELIX"/>
    <property type="match status" value="1"/>
</dbReference>
<dbReference type="Pfam" id="PF16357">
    <property type="entry name" value="PepSY_TM_like_2"/>
    <property type="match status" value="1"/>
</dbReference>
<accession>A0A8J3B0Y4</accession>
<keyword evidence="3" id="KW-1185">Reference proteome</keyword>
<sequence>METSANQRRAYWLKTLHQWHWISSALCLLGMLLFAATGFTLNHAGQIEAHPVVTSKKATLPADLQAQLATLNASDEDDKANDPLPPALQQWTETALSVDVGAREAEWSPEEVYVAMPRPGGDAWLRIDRSNGEVEYELTDRGWISYLNDLHKGRNTGTAWSWFIDLFALSCLIFSITGLFILKMHATNRPTTWPIVGLGVLIPLLLAILFIH</sequence>
<evidence type="ECO:0000313" key="2">
    <source>
        <dbReference type="EMBL" id="GGI55071.1"/>
    </source>
</evidence>
<dbReference type="InterPro" id="IPR032307">
    <property type="entry name" value="PepSY_TM-like_2"/>
</dbReference>